<reference evidence="1 2" key="1">
    <citation type="submission" date="2018-05" db="EMBL/GenBank/DDBJ databases">
        <title>Genomic Encyclopedia of Type Strains, Phase IV (KMG-IV): sequencing the most valuable type-strain genomes for metagenomic binning, comparative biology and taxonomic classification.</title>
        <authorList>
            <person name="Goeker M."/>
        </authorList>
    </citation>
    <scope>NUCLEOTIDE SEQUENCE [LARGE SCALE GENOMIC DNA]</scope>
    <source>
        <strain evidence="1 2">DSM 44717</strain>
    </source>
</reference>
<dbReference type="Proteomes" id="UP000246410">
    <property type="component" value="Unassembled WGS sequence"/>
</dbReference>
<keyword evidence="2" id="KW-1185">Reference proteome</keyword>
<accession>A0A317NS76</accession>
<gene>
    <name evidence="1" type="ORF">DFR69_103427</name>
</gene>
<proteinExistence type="predicted"/>
<organism evidence="1 2">
    <name type="scientific">Nocardia neocaledoniensis</name>
    <dbReference type="NCBI Taxonomy" id="236511"/>
    <lineage>
        <taxon>Bacteria</taxon>
        <taxon>Bacillati</taxon>
        <taxon>Actinomycetota</taxon>
        <taxon>Actinomycetes</taxon>
        <taxon>Mycobacteriales</taxon>
        <taxon>Nocardiaceae</taxon>
        <taxon>Nocardia</taxon>
    </lineage>
</organism>
<sequence length="75" mass="8404">MRISPHKAKHWGLLYGETVKPLPKARSAADAYIAASKAPAPHPDVVYRHDPADPWRTMHSDNEVATQLEFDWDAA</sequence>
<evidence type="ECO:0000313" key="2">
    <source>
        <dbReference type="Proteomes" id="UP000246410"/>
    </source>
</evidence>
<dbReference type="RefSeq" id="WP_110037251.1">
    <property type="nucleotide sequence ID" value="NZ_QGTL01000003.1"/>
</dbReference>
<dbReference type="AlphaFoldDB" id="A0A317NS76"/>
<name>A0A317NS76_9NOCA</name>
<protein>
    <submittedName>
        <fullName evidence="1">Uncharacterized protein</fullName>
    </submittedName>
</protein>
<comment type="caution">
    <text evidence="1">The sequence shown here is derived from an EMBL/GenBank/DDBJ whole genome shotgun (WGS) entry which is preliminary data.</text>
</comment>
<evidence type="ECO:0000313" key="1">
    <source>
        <dbReference type="EMBL" id="PWV77827.1"/>
    </source>
</evidence>
<dbReference type="EMBL" id="QGTL01000003">
    <property type="protein sequence ID" value="PWV77827.1"/>
    <property type="molecule type" value="Genomic_DNA"/>
</dbReference>